<dbReference type="Bgee" id="ENSGGOG00000038918">
    <property type="expression patterns" value="Expressed in heart and 6 other cell types or tissues"/>
</dbReference>
<dbReference type="InParanoid" id="A0A2I2ZA63"/>
<dbReference type="EMBL" id="CABD030041732">
    <property type="status" value="NOT_ANNOTATED_CDS"/>
    <property type="molecule type" value="Genomic_DNA"/>
</dbReference>
<feature type="compositionally biased region" description="Basic and acidic residues" evidence="1">
    <location>
        <begin position="130"/>
        <end position="141"/>
    </location>
</feature>
<accession>A0A2I2ZA63</accession>
<dbReference type="Ensembl" id="ENSGGOT00000066409.1">
    <property type="protein sequence ID" value="ENSGGOP00000044153.1"/>
    <property type="gene ID" value="ENSGGOG00000038918.1"/>
</dbReference>
<reference evidence="2" key="4">
    <citation type="submission" date="2025-09" db="UniProtKB">
        <authorList>
            <consortium name="Ensembl"/>
        </authorList>
    </citation>
    <scope>IDENTIFICATION</scope>
</reference>
<feature type="compositionally biased region" description="Low complexity" evidence="1">
    <location>
        <begin position="54"/>
        <end position="64"/>
    </location>
</feature>
<reference evidence="2 3" key="2">
    <citation type="journal article" date="2012" name="Nature">
        <title>Insights into hominid evolution from the gorilla genome sequence.</title>
        <authorList>
            <person name="Scally A."/>
            <person name="Dutheil J.Y."/>
            <person name="Hillier L.W."/>
            <person name="Jordan G.E."/>
            <person name="Goodhead I."/>
            <person name="Herrero J."/>
            <person name="Hobolth A."/>
            <person name="Lappalainen T."/>
            <person name="Mailund T."/>
            <person name="Marques-Bonet T."/>
            <person name="McCarthy S."/>
            <person name="Montgomery S.H."/>
            <person name="Schwalie P.C."/>
            <person name="Tang Y.A."/>
            <person name="Ward M.C."/>
            <person name="Xue Y."/>
            <person name="Yngvadottir B."/>
            <person name="Alkan C."/>
            <person name="Andersen L.N."/>
            <person name="Ayub Q."/>
            <person name="Ball E.V."/>
            <person name="Beal K."/>
            <person name="Bradley B.J."/>
            <person name="Chen Y."/>
            <person name="Clee C.M."/>
            <person name="Fitzgerald S."/>
            <person name="Graves T.A."/>
            <person name="Gu Y."/>
            <person name="Heath P."/>
            <person name="Heger A."/>
            <person name="Karakoc E."/>
            <person name="Kolb-Kokocinski A."/>
            <person name="Laird G.K."/>
            <person name="Lunter G."/>
            <person name="Meader S."/>
            <person name="Mort M."/>
            <person name="Mullikin J.C."/>
            <person name="Munch K."/>
            <person name="O'Connor T.D."/>
            <person name="Phillips A.D."/>
            <person name="Prado-Martinez J."/>
            <person name="Rogers A.S."/>
            <person name="Sajjadian S."/>
            <person name="Schmidt D."/>
            <person name="Shaw K."/>
            <person name="Simpson J.T."/>
            <person name="Stenson P.D."/>
            <person name="Turner D.J."/>
            <person name="Vigilant L."/>
            <person name="Vilella A.J."/>
            <person name="Whitener W."/>
            <person name="Zhu B."/>
            <person name="Cooper D.N."/>
            <person name="de Jong P."/>
            <person name="Dermitzakis E.T."/>
            <person name="Eichler E.E."/>
            <person name="Flicek P."/>
            <person name="Goldman N."/>
            <person name="Mundy N.I."/>
            <person name="Ning Z."/>
            <person name="Odom D.T."/>
            <person name="Ponting C.P."/>
            <person name="Quail M.A."/>
            <person name="Ryder O.A."/>
            <person name="Searle S.M."/>
            <person name="Warren W.C."/>
            <person name="Wilson R.K."/>
            <person name="Schierup M.H."/>
            <person name="Rogers J."/>
            <person name="Tyler-Smith C."/>
            <person name="Durbin R."/>
        </authorList>
    </citation>
    <scope>NUCLEOTIDE SEQUENCE [LARGE SCALE GENOMIC DNA]</scope>
</reference>
<dbReference type="AlphaFoldDB" id="A0A2I2ZA63"/>
<dbReference type="OMA" id="FQACDQG"/>
<evidence type="ECO:0000256" key="1">
    <source>
        <dbReference type="SAM" id="MobiDB-lite"/>
    </source>
</evidence>
<name>A0A2I2ZA63_GORGO</name>
<reference evidence="2" key="3">
    <citation type="submission" date="2025-08" db="UniProtKB">
        <authorList>
            <consortium name="Ensembl"/>
        </authorList>
    </citation>
    <scope>IDENTIFICATION</scope>
</reference>
<evidence type="ECO:0000313" key="2">
    <source>
        <dbReference type="Ensembl" id="ENSGGOP00000044153.1"/>
    </source>
</evidence>
<reference evidence="3" key="1">
    <citation type="submission" date="2011-05" db="EMBL/GenBank/DDBJ databases">
        <title>Insights into the evolution of the great apes provided by the gorilla genome.</title>
        <authorList>
            <person name="Scally A."/>
        </authorList>
    </citation>
    <scope>NUCLEOTIDE SEQUENCE [LARGE SCALE GENOMIC DNA]</scope>
</reference>
<feature type="region of interest" description="Disordered" evidence="1">
    <location>
        <begin position="32"/>
        <end position="153"/>
    </location>
</feature>
<proteinExistence type="predicted"/>
<keyword evidence="3" id="KW-1185">Reference proteome</keyword>
<feature type="compositionally biased region" description="Basic and acidic residues" evidence="1">
    <location>
        <begin position="111"/>
        <end position="120"/>
    </location>
</feature>
<dbReference type="GeneTree" id="ENSGT00910000148764"/>
<dbReference type="Proteomes" id="UP000001519">
    <property type="component" value="Chromosome 5"/>
</dbReference>
<evidence type="ECO:0000313" key="3">
    <source>
        <dbReference type="Proteomes" id="UP000001519"/>
    </source>
</evidence>
<protein>
    <submittedName>
        <fullName evidence="2">Uncharacterized protein</fullName>
    </submittedName>
</protein>
<sequence>MEIALVPSRPAQTRRGLFSFQACDQGLPRSFAENFGNEACGAPVSGERGRAEGARAPASASGEPCPLASLRGASPSLELGRPRSEVKAPSGPLGLHSRSSPAPSASVEPQARVRDERDAALARGRPSAPKTREQAPGEKPLEVSWSRESPVSC</sequence>
<organism evidence="2 3">
    <name type="scientific">Gorilla gorilla gorilla</name>
    <name type="common">Western lowland gorilla</name>
    <dbReference type="NCBI Taxonomy" id="9595"/>
    <lineage>
        <taxon>Eukaryota</taxon>
        <taxon>Metazoa</taxon>
        <taxon>Chordata</taxon>
        <taxon>Craniata</taxon>
        <taxon>Vertebrata</taxon>
        <taxon>Euteleostomi</taxon>
        <taxon>Mammalia</taxon>
        <taxon>Eutheria</taxon>
        <taxon>Euarchontoglires</taxon>
        <taxon>Primates</taxon>
        <taxon>Haplorrhini</taxon>
        <taxon>Catarrhini</taxon>
        <taxon>Hominidae</taxon>
        <taxon>Gorilla</taxon>
    </lineage>
</organism>